<dbReference type="AlphaFoldDB" id="A0A6V2KSG0"/>
<dbReference type="EMBL" id="HBNS01039836">
    <property type="protein sequence ID" value="CAE4637820.1"/>
    <property type="molecule type" value="Transcribed_RNA"/>
</dbReference>
<dbReference type="EMBL" id="HBNS01039840">
    <property type="protein sequence ID" value="CAE4637827.1"/>
    <property type="molecule type" value="Transcribed_RNA"/>
</dbReference>
<organism evidence="2">
    <name type="scientific">Ditylum brightwellii</name>
    <dbReference type="NCBI Taxonomy" id="49249"/>
    <lineage>
        <taxon>Eukaryota</taxon>
        <taxon>Sar</taxon>
        <taxon>Stramenopiles</taxon>
        <taxon>Ochrophyta</taxon>
        <taxon>Bacillariophyta</taxon>
        <taxon>Mediophyceae</taxon>
        <taxon>Lithodesmiophycidae</taxon>
        <taxon>Lithodesmiales</taxon>
        <taxon>Lithodesmiaceae</taxon>
        <taxon>Ditylum</taxon>
    </lineage>
</organism>
<feature type="compositionally biased region" description="Basic residues" evidence="1">
    <location>
        <begin position="38"/>
        <end position="50"/>
    </location>
</feature>
<protein>
    <submittedName>
        <fullName evidence="2">Uncharacterized protein</fullName>
    </submittedName>
</protein>
<feature type="compositionally biased region" description="Basic and acidic residues" evidence="1">
    <location>
        <begin position="57"/>
        <end position="71"/>
    </location>
</feature>
<evidence type="ECO:0000313" key="3">
    <source>
        <dbReference type="EMBL" id="CAE4637827.1"/>
    </source>
</evidence>
<proteinExistence type="predicted"/>
<feature type="region of interest" description="Disordered" evidence="1">
    <location>
        <begin position="23"/>
        <end position="72"/>
    </location>
</feature>
<reference evidence="2" key="1">
    <citation type="submission" date="2021-01" db="EMBL/GenBank/DDBJ databases">
        <authorList>
            <person name="Corre E."/>
            <person name="Pelletier E."/>
            <person name="Niang G."/>
            <person name="Scheremetjew M."/>
            <person name="Finn R."/>
            <person name="Kale V."/>
            <person name="Holt S."/>
            <person name="Cochrane G."/>
            <person name="Meng A."/>
            <person name="Brown T."/>
            <person name="Cohen L."/>
        </authorList>
    </citation>
    <scope>NUCLEOTIDE SEQUENCE</scope>
    <source>
        <strain evidence="2">GSO104</strain>
    </source>
</reference>
<dbReference type="SUPFAM" id="SSF48403">
    <property type="entry name" value="Ankyrin repeat"/>
    <property type="match status" value="1"/>
</dbReference>
<dbReference type="Gene3D" id="1.25.40.20">
    <property type="entry name" value="Ankyrin repeat-containing domain"/>
    <property type="match status" value="1"/>
</dbReference>
<dbReference type="InterPro" id="IPR036770">
    <property type="entry name" value="Ankyrin_rpt-contain_sf"/>
</dbReference>
<gene>
    <name evidence="2" type="ORF">DBRI00130_LOCUS31026</name>
    <name evidence="3" type="ORF">DBRI00130_LOCUS31030</name>
</gene>
<sequence>MNFPKADIIRGVTDEEIYEINSMTRATKRTGNSAARTKNAKKTKDKKKTSPKVVASAEKKRSGARKKDAQRRLGQYCRGQTEMGIDYLGDLFYDFDTQDWKKWGEEVDEAAVMKAAQQHPEDIDAAFCFHQAIHLGLGIDVIKALINPITFAENGSDGDTRLHYLCRRGDVSSELLTIILDVCPDAAKVKDFDGMTPLHFLCEREDVSLDVVMA</sequence>
<feature type="compositionally biased region" description="Polar residues" evidence="1">
    <location>
        <begin position="23"/>
        <end position="33"/>
    </location>
</feature>
<accession>A0A6V2KSG0</accession>
<evidence type="ECO:0000313" key="2">
    <source>
        <dbReference type="EMBL" id="CAE4637820.1"/>
    </source>
</evidence>
<evidence type="ECO:0000256" key="1">
    <source>
        <dbReference type="SAM" id="MobiDB-lite"/>
    </source>
</evidence>
<name>A0A6V2KSG0_9STRA</name>